<dbReference type="OrthoDB" id="5970722at2759"/>
<keyword evidence="3" id="KW-0238">DNA-binding</keyword>
<organism evidence="8 9">
    <name type="scientific">Cinclus mexicanus</name>
    <name type="common">American dipper</name>
    <dbReference type="NCBI Taxonomy" id="161649"/>
    <lineage>
        <taxon>Eukaryota</taxon>
        <taxon>Metazoa</taxon>
        <taxon>Chordata</taxon>
        <taxon>Craniata</taxon>
        <taxon>Vertebrata</taxon>
        <taxon>Euteleostomi</taxon>
        <taxon>Archelosauria</taxon>
        <taxon>Archosauria</taxon>
        <taxon>Dinosauria</taxon>
        <taxon>Saurischia</taxon>
        <taxon>Theropoda</taxon>
        <taxon>Coelurosauria</taxon>
        <taxon>Aves</taxon>
        <taxon>Neognathae</taxon>
        <taxon>Neoaves</taxon>
        <taxon>Telluraves</taxon>
        <taxon>Australaves</taxon>
        <taxon>Passeriformes</taxon>
        <taxon>Cinclidae</taxon>
        <taxon>Cinclus</taxon>
    </lineage>
</organism>
<feature type="compositionally biased region" description="Polar residues" evidence="6">
    <location>
        <begin position="20"/>
        <end position="29"/>
    </location>
</feature>
<name>A0A7L2JSR5_CINMU</name>
<feature type="non-terminal residue" evidence="8">
    <location>
        <position position="192"/>
    </location>
</feature>
<evidence type="ECO:0000256" key="4">
    <source>
        <dbReference type="ARBA" id="ARBA00023163"/>
    </source>
</evidence>
<evidence type="ECO:0000256" key="1">
    <source>
        <dbReference type="ARBA" id="ARBA00004123"/>
    </source>
</evidence>
<comment type="subcellular location">
    <subcellularLocation>
        <location evidence="1">Nucleus</location>
    </subcellularLocation>
</comment>
<feature type="domain" description="KID" evidence="7">
    <location>
        <begin position="111"/>
        <end position="170"/>
    </location>
</feature>
<sequence length="192" mass="20782">MTMESGAENQQSGDAAGTEAETQQMTVQAQPQIATLAQVSMPAAHATSSAPTVTLVQLPNGQTVQVHGVIQAAQPSVIQSPQVQTVQVLTEEIPKMHWKRLVKFDCCSYLQISTIAESEDSQESVDSVTDSQKRREILSRRPSYRKILNDLSSDAPGVPRIEEEKSEEETAAPAIATVTVPTPIYQTSSGQY</sequence>
<gene>
    <name evidence="8" type="primary">Creb1_1</name>
    <name evidence="8" type="ORF">CINMEX_R05338</name>
</gene>
<evidence type="ECO:0000256" key="2">
    <source>
        <dbReference type="ARBA" id="ARBA00023015"/>
    </source>
</evidence>
<feature type="region of interest" description="Disordered" evidence="6">
    <location>
        <begin position="149"/>
        <end position="175"/>
    </location>
</feature>
<evidence type="ECO:0000256" key="3">
    <source>
        <dbReference type="ARBA" id="ARBA00023125"/>
    </source>
</evidence>
<keyword evidence="2" id="KW-0805">Transcription regulation</keyword>
<dbReference type="PRINTS" id="PR00041">
    <property type="entry name" value="LEUZIPPRCREB"/>
</dbReference>
<dbReference type="PANTHER" id="PTHR45879:SF1">
    <property type="entry name" value="CYCLIC AMP-RESPONSIVE ELEMENT-BINDING PROTEIN 1"/>
    <property type="match status" value="1"/>
</dbReference>
<dbReference type="InterPro" id="IPR001630">
    <property type="entry name" value="Leuzip_CREB"/>
</dbReference>
<dbReference type="PANTHER" id="PTHR45879">
    <property type="entry name" value="CYCLIC AMP RESPONSE ELEMENT-BINDING PROTEIN B"/>
    <property type="match status" value="1"/>
</dbReference>
<dbReference type="EMBL" id="VWYM01021331">
    <property type="protein sequence ID" value="NXR26490.1"/>
    <property type="molecule type" value="Genomic_DNA"/>
</dbReference>
<feature type="region of interest" description="Disordered" evidence="6">
    <location>
        <begin position="1"/>
        <end position="29"/>
    </location>
</feature>
<dbReference type="GO" id="GO:1990589">
    <property type="term" value="C:ATF4-CREB1 transcription factor complex"/>
    <property type="evidence" value="ECO:0007669"/>
    <property type="project" value="TreeGrafter"/>
</dbReference>
<dbReference type="AlphaFoldDB" id="A0A7L2JSR5"/>
<evidence type="ECO:0000259" key="7">
    <source>
        <dbReference type="PROSITE" id="PS50953"/>
    </source>
</evidence>
<accession>A0A7L2JSR5</accession>
<proteinExistence type="predicted"/>
<dbReference type="PROSITE" id="PS50953">
    <property type="entry name" value="KID"/>
    <property type="match status" value="1"/>
</dbReference>
<reference evidence="8 9" key="1">
    <citation type="submission" date="2019-09" db="EMBL/GenBank/DDBJ databases">
        <title>Bird 10,000 Genomes (B10K) Project - Family phase.</title>
        <authorList>
            <person name="Zhang G."/>
        </authorList>
    </citation>
    <scope>NUCLEOTIDE SEQUENCE [LARGE SCALE GENOMIC DNA]</scope>
    <source>
        <strain evidence="8">B10K-DU-001-77</strain>
        <tissue evidence="8">Muscle</tissue>
    </source>
</reference>
<evidence type="ECO:0000313" key="9">
    <source>
        <dbReference type="Proteomes" id="UP000590623"/>
    </source>
</evidence>
<dbReference type="InterPro" id="IPR003102">
    <property type="entry name" value="CREB1-like_pKID"/>
</dbReference>
<dbReference type="GO" id="GO:0035497">
    <property type="term" value="F:cAMP response element binding"/>
    <property type="evidence" value="ECO:0007669"/>
    <property type="project" value="TreeGrafter"/>
</dbReference>
<feature type="non-terminal residue" evidence="8">
    <location>
        <position position="1"/>
    </location>
</feature>
<evidence type="ECO:0000256" key="5">
    <source>
        <dbReference type="ARBA" id="ARBA00023242"/>
    </source>
</evidence>
<keyword evidence="5" id="KW-0539">Nucleus</keyword>
<keyword evidence="9" id="KW-1185">Reference proteome</keyword>
<protein>
    <submittedName>
        <fullName evidence="8">CREB1 protein</fullName>
    </submittedName>
</protein>
<dbReference type="GO" id="GO:0000981">
    <property type="term" value="F:DNA-binding transcription factor activity, RNA polymerase II-specific"/>
    <property type="evidence" value="ECO:0007669"/>
    <property type="project" value="TreeGrafter"/>
</dbReference>
<evidence type="ECO:0000256" key="6">
    <source>
        <dbReference type="SAM" id="MobiDB-lite"/>
    </source>
</evidence>
<keyword evidence="4" id="KW-0804">Transcription</keyword>
<dbReference type="Pfam" id="PF02173">
    <property type="entry name" value="pKID"/>
    <property type="match status" value="1"/>
</dbReference>
<dbReference type="Proteomes" id="UP000590623">
    <property type="component" value="Unassembled WGS sequence"/>
</dbReference>
<comment type="caution">
    <text evidence="8">The sequence shown here is derived from an EMBL/GenBank/DDBJ whole genome shotgun (WGS) entry which is preliminary data.</text>
</comment>
<evidence type="ECO:0000313" key="8">
    <source>
        <dbReference type="EMBL" id="NXR26490.1"/>
    </source>
</evidence>